<dbReference type="RefSeq" id="XP_040799889.1">
    <property type="nucleotide sequence ID" value="XM_040950211.1"/>
</dbReference>
<organism evidence="11 12">
    <name type="scientific">Aspergillus fijiensis CBS 313.89</name>
    <dbReference type="NCBI Taxonomy" id="1448319"/>
    <lineage>
        <taxon>Eukaryota</taxon>
        <taxon>Fungi</taxon>
        <taxon>Dikarya</taxon>
        <taxon>Ascomycota</taxon>
        <taxon>Pezizomycotina</taxon>
        <taxon>Eurotiomycetes</taxon>
        <taxon>Eurotiomycetidae</taxon>
        <taxon>Eurotiales</taxon>
        <taxon>Aspergillaceae</taxon>
        <taxon>Aspergillus</taxon>
    </lineage>
</organism>
<dbReference type="SMART" id="SM00906">
    <property type="entry name" value="Fungal_trans"/>
    <property type="match status" value="1"/>
</dbReference>
<sequence length="828" mass="91882">MSPRSQDATAPTPAKKVRLACRRCRAKRIKCDGGIPACSNCARAKESCVDVDGRNNDISIPRDYAVRCHARIEWLEEQLLLLDPDFDLSKAPPVDQSALPNIIPRRTPSTTPTGSTAMHLPSAPGESNTRKRPFDSLHASDCELLPQTPAHLPGTEHAELPASCVQQAAEKEAATPSAEARSVAMDLGMLSLHSDSRQKYYLGSSSGLFFTKLIGADSPLSPATSNSSYGAWGNSKRRTAPGPSPEAYRLLYNKLRRDLPSPDEANHLIGIYLQELHVDHPFLHTTSLFNAYNALWFCAERGYQGNVDLNGWPEEMEPFSYNGRFDQMADADMTPISIFAAALHVFMVLSLAATILTRNKNFEYPPARFYAIASTAAAECLSGISVTALQSILLFIVQGMVGPTNLSIWTLVHIAMSHAIDLGLHREPKDEADNSPTALALRRLIFYTVYNLDRSISTIQGRPLGIRDETFDIRLPGLNEFVVDETASTNANSHSELRFSIHRFKLDALISEIKILLYHLPNRGTALSWPTDTAGEQARIKTGLDQWLADVRATRAPSEELTTTTTSLHHDEDHILKHQCKILKLEVLYHGAITLLYQPSQAFPSPTAAALLHCYRSSRDRIQIYNRLNTQEHLYYTWRNIHGIFASGATIIYCFWASPELQAVVPFKEALQCLRVCSNLLSIGGQWWPSVRHGKENFDRIVDLTVERLSQKHHHHHHHQQLQLHQLSATGANTLLDPTTSAVDDGLFQPAYPPVPTDGVTPNMQQQQQEAVENLLGLSSVACDAGLGGGQDLEMTAQHDPIMESFFTEYLQGDWSWDPFSTGLEPLP</sequence>
<dbReference type="InterPro" id="IPR052202">
    <property type="entry name" value="Yeast_MetPath_Reg"/>
</dbReference>
<dbReference type="PANTHER" id="PTHR47782">
    <property type="entry name" value="ZN(II)2CYS6 TRANSCRIPTION FACTOR (EUROFUNG)-RELATED"/>
    <property type="match status" value="1"/>
</dbReference>
<feature type="domain" description="Zn(2)-C6 fungal-type" evidence="10">
    <location>
        <begin position="20"/>
        <end position="50"/>
    </location>
</feature>
<feature type="transmembrane region" description="Helical" evidence="9">
    <location>
        <begin position="369"/>
        <end position="397"/>
    </location>
</feature>
<gene>
    <name evidence="11" type="ORF">BO72DRAFT_528926</name>
</gene>
<accession>A0A8G1RMD1</accession>
<evidence type="ECO:0000256" key="1">
    <source>
        <dbReference type="ARBA" id="ARBA00004123"/>
    </source>
</evidence>
<comment type="subcellular location">
    <subcellularLocation>
        <location evidence="1">Nucleus</location>
    </subcellularLocation>
</comment>
<dbReference type="InterPro" id="IPR007219">
    <property type="entry name" value="XnlR_reg_dom"/>
</dbReference>
<dbReference type="OrthoDB" id="25921at2759"/>
<evidence type="ECO:0000256" key="9">
    <source>
        <dbReference type="SAM" id="Phobius"/>
    </source>
</evidence>
<evidence type="ECO:0000313" key="12">
    <source>
        <dbReference type="Proteomes" id="UP000249789"/>
    </source>
</evidence>
<feature type="compositionally biased region" description="Low complexity" evidence="8">
    <location>
        <begin position="104"/>
        <end position="116"/>
    </location>
</feature>
<dbReference type="InterPro" id="IPR036864">
    <property type="entry name" value="Zn2-C6_fun-type_DNA-bd_sf"/>
</dbReference>
<dbReference type="Pfam" id="PF00172">
    <property type="entry name" value="Zn_clus"/>
    <property type="match status" value="1"/>
</dbReference>
<dbReference type="PANTHER" id="PTHR47782:SF1">
    <property type="entry name" value="PYRIMIDINE PATHWAY REGULATORY PROTEIN 1"/>
    <property type="match status" value="1"/>
</dbReference>
<feature type="region of interest" description="Disordered" evidence="8">
    <location>
        <begin position="225"/>
        <end position="245"/>
    </location>
</feature>
<dbReference type="CDD" id="cd00067">
    <property type="entry name" value="GAL4"/>
    <property type="match status" value="1"/>
</dbReference>
<dbReference type="PROSITE" id="PS00463">
    <property type="entry name" value="ZN2_CY6_FUNGAL_1"/>
    <property type="match status" value="1"/>
</dbReference>
<dbReference type="Pfam" id="PF04082">
    <property type="entry name" value="Fungal_trans"/>
    <property type="match status" value="1"/>
</dbReference>
<dbReference type="GO" id="GO:0000981">
    <property type="term" value="F:DNA-binding transcription factor activity, RNA polymerase II-specific"/>
    <property type="evidence" value="ECO:0007669"/>
    <property type="project" value="InterPro"/>
</dbReference>
<dbReference type="EMBL" id="KZ824653">
    <property type="protein sequence ID" value="RAK75879.1"/>
    <property type="molecule type" value="Genomic_DNA"/>
</dbReference>
<dbReference type="GO" id="GO:0045944">
    <property type="term" value="P:positive regulation of transcription by RNA polymerase II"/>
    <property type="evidence" value="ECO:0007669"/>
    <property type="project" value="TreeGrafter"/>
</dbReference>
<dbReference type="GO" id="GO:0005634">
    <property type="term" value="C:nucleus"/>
    <property type="evidence" value="ECO:0007669"/>
    <property type="project" value="UniProtKB-SubCell"/>
</dbReference>
<dbReference type="SUPFAM" id="SSF57701">
    <property type="entry name" value="Zn2/Cys6 DNA-binding domain"/>
    <property type="match status" value="1"/>
</dbReference>
<dbReference type="PROSITE" id="PS50048">
    <property type="entry name" value="ZN2_CY6_FUNGAL_2"/>
    <property type="match status" value="1"/>
</dbReference>
<keyword evidence="9" id="KW-0812">Transmembrane</keyword>
<evidence type="ECO:0000259" key="10">
    <source>
        <dbReference type="PROSITE" id="PS50048"/>
    </source>
</evidence>
<name>A0A8G1RMD1_9EURO</name>
<dbReference type="Proteomes" id="UP000249789">
    <property type="component" value="Unassembled WGS sequence"/>
</dbReference>
<keyword evidence="12" id="KW-1185">Reference proteome</keyword>
<proteinExistence type="predicted"/>
<dbReference type="GO" id="GO:0006351">
    <property type="term" value="P:DNA-templated transcription"/>
    <property type="evidence" value="ECO:0007669"/>
    <property type="project" value="InterPro"/>
</dbReference>
<evidence type="ECO:0000256" key="8">
    <source>
        <dbReference type="SAM" id="MobiDB-lite"/>
    </source>
</evidence>
<protein>
    <recommendedName>
        <fullName evidence="10">Zn(2)-C6 fungal-type domain-containing protein</fullName>
    </recommendedName>
</protein>
<keyword evidence="3" id="KW-0862">Zinc</keyword>
<keyword evidence="2" id="KW-0479">Metal-binding</keyword>
<dbReference type="CDD" id="cd12148">
    <property type="entry name" value="fungal_TF_MHR"/>
    <property type="match status" value="1"/>
</dbReference>
<dbReference type="GeneID" id="63867546"/>
<dbReference type="GO" id="GO:0008270">
    <property type="term" value="F:zinc ion binding"/>
    <property type="evidence" value="ECO:0007669"/>
    <property type="project" value="InterPro"/>
</dbReference>
<dbReference type="Gene3D" id="4.10.240.10">
    <property type="entry name" value="Zn(2)-C6 fungal-type DNA-binding domain"/>
    <property type="match status" value="1"/>
</dbReference>
<evidence type="ECO:0000256" key="4">
    <source>
        <dbReference type="ARBA" id="ARBA00023015"/>
    </source>
</evidence>
<keyword evidence="7" id="KW-0539">Nucleus</keyword>
<keyword evidence="9" id="KW-1133">Transmembrane helix</keyword>
<evidence type="ECO:0000256" key="6">
    <source>
        <dbReference type="ARBA" id="ARBA00023163"/>
    </source>
</evidence>
<evidence type="ECO:0000256" key="7">
    <source>
        <dbReference type="ARBA" id="ARBA00023242"/>
    </source>
</evidence>
<keyword evidence="6" id="KW-0804">Transcription</keyword>
<evidence type="ECO:0000256" key="3">
    <source>
        <dbReference type="ARBA" id="ARBA00022833"/>
    </source>
</evidence>
<dbReference type="AlphaFoldDB" id="A0A8G1RMD1"/>
<keyword evidence="5" id="KW-0238">DNA-binding</keyword>
<dbReference type="VEuPathDB" id="FungiDB:BO72DRAFT_528926"/>
<dbReference type="GO" id="GO:0043565">
    <property type="term" value="F:sequence-specific DNA binding"/>
    <property type="evidence" value="ECO:0007669"/>
    <property type="project" value="TreeGrafter"/>
</dbReference>
<feature type="transmembrane region" description="Helical" evidence="9">
    <location>
        <begin position="336"/>
        <end position="357"/>
    </location>
</feature>
<evidence type="ECO:0000313" key="11">
    <source>
        <dbReference type="EMBL" id="RAK75879.1"/>
    </source>
</evidence>
<dbReference type="SMART" id="SM00066">
    <property type="entry name" value="GAL4"/>
    <property type="match status" value="1"/>
</dbReference>
<evidence type="ECO:0000256" key="2">
    <source>
        <dbReference type="ARBA" id="ARBA00022723"/>
    </source>
</evidence>
<reference evidence="11 12" key="1">
    <citation type="submission" date="2018-02" db="EMBL/GenBank/DDBJ databases">
        <title>The genomes of Aspergillus section Nigri reveals drivers in fungal speciation.</title>
        <authorList>
            <consortium name="DOE Joint Genome Institute"/>
            <person name="Vesth T.C."/>
            <person name="Nybo J."/>
            <person name="Theobald S."/>
            <person name="Brandl J."/>
            <person name="Frisvad J.C."/>
            <person name="Nielsen K.F."/>
            <person name="Lyhne E.K."/>
            <person name="Kogle M.E."/>
            <person name="Kuo A."/>
            <person name="Riley R."/>
            <person name="Clum A."/>
            <person name="Nolan M."/>
            <person name="Lipzen A."/>
            <person name="Salamov A."/>
            <person name="Henrissat B."/>
            <person name="Wiebenga A."/>
            <person name="De vries R.P."/>
            <person name="Grigoriev I.V."/>
            <person name="Mortensen U.H."/>
            <person name="Andersen M.R."/>
            <person name="Baker S.E."/>
        </authorList>
    </citation>
    <scope>NUCLEOTIDE SEQUENCE [LARGE SCALE GENOMIC DNA]</scope>
    <source>
        <strain evidence="11 12">CBS 313.89</strain>
    </source>
</reference>
<keyword evidence="9" id="KW-0472">Membrane</keyword>
<keyword evidence="4" id="KW-0805">Transcription regulation</keyword>
<feature type="region of interest" description="Disordered" evidence="8">
    <location>
        <begin position="97"/>
        <end position="134"/>
    </location>
</feature>
<evidence type="ECO:0000256" key="5">
    <source>
        <dbReference type="ARBA" id="ARBA00023125"/>
    </source>
</evidence>
<dbReference type="InterPro" id="IPR001138">
    <property type="entry name" value="Zn2Cys6_DnaBD"/>
</dbReference>